<protein>
    <recommendedName>
        <fullName evidence="2">DH domain-containing protein</fullName>
    </recommendedName>
</protein>
<proteinExistence type="predicted"/>
<organism evidence="3 4">
    <name type="scientific">Elysia marginata</name>
    <dbReference type="NCBI Taxonomy" id="1093978"/>
    <lineage>
        <taxon>Eukaryota</taxon>
        <taxon>Metazoa</taxon>
        <taxon>Spiralia</taxon>
        <taxon>Lophotrochozoa</taxon>
        <taxon>Mollusca</taxon>
        <taxon>Gastropoda</taxon>
        <taxon>Heterobranchia</taxon>
        <taxon>Euthyneura</taxon>
        <taxon>Panpulmonata</taxon>
        <taxon>Sacoglossa</taxon>
        <taxon>Placobranchoidea</taxon>
        <taxon>Plakobranchidae</taxon>
        <taxon>Elysia</taxon>
    </lineage>
</organism>
<evidence type="ECO:0000256" key="1">
    <source>
        <dbReference type="SAM" id="MobiDB-lite"/>
    </source>
</evidence>
<dbReference type="EMBL" id="BMAT01006491">
    <property type="protein sequence ID" value="GFS13963.1"/>
    <property type="molecule type" value="Genomic_DNA"/>
</dbReference>
<dbReference type="AlphaFoldDB" id="A0AAV4IW25"/>
<evidence type="ECO:0000313" key="3">
    <source>
        <dbReference type="EMBL" id="GFS13963.1"/>
    </source>
</evidence>
<dbReference type="Gene3D" id="1.20.900.10">
    <property type="entry name" value="Dbl homology (DH) domain"/>
    <property type="match status" value="1"/>
</dbReference>
<feature type="compositionally biased region" description="Low complexity" evidence="1">
    <location>
        <begin position="148"/>
        <end position="171"/>
    </location>
</feature>
<dbReference type="InterPro" id="IPR000219">
    <property type="entry name" value="DH_dom"/>
</dbReference>
<name>A0AAV4IW25_9GAST</name>
<dbReference type="PROSITE" id="PS50010">
    <property type="entry name" value="DH_2"/>
    <property type="match status" value="1"/>
</dbReference>
<gene>
    <name evidence="3" type="ORF">ElyMa_003151200</name>
</gene>
<feature type="compositionally biased region" description="Low complexity" evidence="1">
    <location>
        <begin position="84"/>
        <end position="118"/>
    </location>
</feature>
<accession>A0AAV4IW25</accession>
<keyword evidence="4" id="KW-1185">Reference proteome</keyword>
<feature type="compositionally biased region" description="Low complexity" evidence="1">
    <location>
        <begin position="182"/>
        <end position="193"/>
    </location>
</feature>
<evidence type="ECO:0000259" key="2">
    <source>
        <dbReference type="PROSITE" id="PS50010"/>
    </source>
</evidence>
<feature type="domain" description="DH" evidence="2">
    <location>
        <begin position="1"/>
        <end position="48"/>
    </location>
</feature>
<dbReference type="SUPFAM" id="SSF48065">
    <property type="entry name" value="DBL homology domain (DH-domain)"/>
    <property type="match status" value="1"/>
</dbReference>
<dbReference type="InterPro" id="IPR035899">
    <property type="entry name" value="DBL_dom_sf"/>
</dbReference>
<evidence type="ECO:0000313" key="4">
    <source>
        <dbReference type="Proteomes" id="UP000762676"/>
    </source>
</evidence>
<sequence>MLQVKRIPDYARYLNDLLGETDPAHPDYEDLSKAAGRVTSMVKERENALSETDPYSAMDAVQGRFPKDDLRLHQGHTEIGSPVTTTSTNINNNNTNSTNDDDNNNNSTNSNSNGSHSTTETDRDTPNASPTAIKGDHMLRNKNGSDLASDSPTATPITTSPTTTTNSALSPDVVRRKDHKSNNGSSSSVENGGKASPSGMHRHSKNINNNNEDKDAHMLLHLQPVDSSPLIPSGRSGSPHQTRAARKMQEGQFCHGSLVVGPGHPTPPSVPKTRWKAAVDTVRRSSLSSVLMTNRVDT</sequence>
<dbReference type="Proteomes" id="UP000762676">
    <property type="component" value="Unassembled WGS sequence"/>
</dbReference>
<reference evidence="3 4" key="1">
    <citation type="journal article" date="2021" name="Elife">
        <title>Chloroplast acquisition without the gene transfer in kleptoplastic sea slugs, Plakobranchus ocellatus.</title>
        <authorList>
            <person name="Maeda T."/>
            <person name="Takahashi S."/>
            <person name="Yoshida T."/>
            <person name="Shimamura S."/>
            <person name="Takaki Y."/>
            <person name="Nagai Y."/>
            <person name="Toyoda A."/>
            <person name="Suzuki Y."/>
            <person name="Arimoto A."/>
            <person name="Ishii H."/>
            <person name="Satoh N."/>
            <person name="Nishiyama T."/>
            <person name="Hasebe M."/>
            <person name="Maruyama T."/>
            <person name="Minagawa J."/>
            <person name="Obokata J."/>
            <person name="Shigenobu S."/>
        </authorList>
    </citation>
    <scope>NUCLEOTIDE SEQUENCE [LARGE SCALE GENOMIC DNA]</scope>
</reference>
<dbReference type="GO" id="GO:0005085">
    <property type="term" value="F:guanyl-nucleotide exchange factor activity"/>
    <property type="evidence" value="ECO:0007669"/>
    <property type="project" value="InterPro"/>
</dbReference>
<feature type="region of interest" description="Disordered" evidence="1">
    <location>
        <begin position="77"/>
        <end position="211"/>
    </location>
</feature>
<comment type="caution">
    <text evidence="3">The sequence shown here is derived from an EMBL/GenBank/DDBJ whole genome shotgun (WGS) entry which is preliminary data.</text>
</comment>